<accession>A0ACA9P811</accession>
<dbReference type="EMBL" id="CAJVPM010034399">
    <property type="protein sequence ID" value="CAG8687165.1"/>
    <property type="molecule type" value="Genomic_DNA"/>
</dbReference>
<dbReference type="Proteomes" id="UP000789860">
    <property type="component" value="Unassembled WGS sequence"/>
</dbReference>
<proteinExistence type="predicted"/>
<keyword evidence="2" id="KW-1185">Reference proteome</keyword>
<sequence>CWAHAFTKRKFLANTHSSQRIKSINRVIKLEANSENSLCQLQAGIDLRLKDEIKYAKLQEFRNMNPTTRLLHVSNTIFKEIDNMCIKYLILNSLALQQKQMLESFLYRSLLRDNELNVNTSQQLDHKVGDQELSIQLVQSKSKSLPTITFEVLERIRRQEVNSKIAIKLDSKKVSYSHGLEICKKALNITIMNGTNKVLEDLLQCFIDEQVSAQSSDIASNLSEQGI</sequence>
<name>A0ACA9P811_9GLOM</name>
<evidence type="ECO:0000313" key="2">
    <source>
        <dbReference type="Proteomes" id="UP000789860"/>
    </source>
</evidence>
<feature type="non-terminal residue" evidence="1">
    <location>
        <position position="227"/>
    </location>
</feature>
<organism evidence="1 2">
    <name type="scientific">Scutellospora calospora</name>
    <dbReference type="NCBI Taxonomy" id="85575"/>
    <lineage>
        <taxon>Eukaryota</taxon>
        <taxon>Fungi</taxon>
        <taxon>Fungi incertae sedis</taxon>
        <taxon>Mucoromycota</taxon>
        <taxon>Glomeromycotina</taxon>
        <taxon>Glomeromycetes</taxon>
        <taxon>Diversisporales</taxon>
        <taxon>Gigasporaceae</taxon>
        <taxon>Scutellospora</taxon>
    </lineage>
</organism>
<evidence type="ECO:0000313" key="1">
    <source>
        <dbReference type="EMBL" id="CAG8687165.1"/>
    </source>
</evidence>
<comment type="caution">
    <text evidence="1">The sequence shown here is derived from an EMBL/GenBank/DDBJ whole genome shotgun (WGS) entry which is preliminary data.</text>
</comment>
<protein>
    <submittedName>
        <fullName evidence="1">5621_t:CDS:1</fullName>
    </submittedName>
</protein>
<reference evidence="1" key="1">
    <citation type="submission" date="2021-06" db="EMBL/GenBank/DDBJ databases">
        <authorList>
            <person name="Kallberg Y."/>
            <person name="Tangrot J."/>
            <person name="Rosling A."/>
        </authorList>
    </citation>
    <scope>NUCLEOTIDE SEQUENCE</scope>
    <source>
        <strain evidence="1">AU212A</strain>
    </source>
</reference>
<gene>
    <name evidence="1" type="ORF">SCALOS_LOCUS9988</name>
</gene>
<feature type="non-terminal residue" evidence="1">
    <location>
        <position position="1"/>
    </location>
</feature>